<dbReference type="PANTHER" id="PTHR13318">
    <property type="entry name" value="PARTNER OF PAIRED, ISOFORM B-RELATED"/>
    <property type="match status" value="1"/>
</dbReference>
<dbReference type="InParanoid" id="A0A151Z966"/>
<proteinExistence type="predicted"/>
<accession>A0A151Z966</accession>
<dbReference type="EMBL" id="LODT01000037">
    <property type="protein sequence ID" value="KYQ90491.1"/>
    <property type="molecule type" value="Genomic_DNA"/>
</dbReference>
<dbReference type="OMA" id="IKYCRNV"/>
<comment type="caution">
    <text evidence="1">The sequence shown here is derived from an EMBL/GenBank/DDBJ whole genome shotgun (WGS) entry which is preliminary data.</text>
</comment>
<dbReference type="Proteomes" id="UP000076078">
    <property type="component" value="Unassembled WGS sequence"/>
</dbReference>
<dbReference type="SUPFAM" id="SSF52047">
    <property type="entry name" value="RNI-like"/>
    <property type="match status" value="1"/>
</dbReference>
<evidence type="ECO:0000313" key="1">
    <source>
        <dbReference type="EMBL" id="KYQ90491.1"/>
    </source>
</evidence>
<keyword evidence="2" id="KW-1185">Reference proteome</keyword>
<reference evidence="1 2" key="1">
    <citation type="submission" date="2015-12" db="EMBL/GenBank/DDBJ databases">
        <title>Dictyostelia acquired genes for synthesis and detection of signals that induce cell-type specialization by lateral gene transfer from prokaryotes.</title>
        <authorList>
            <person name="Gloeckner G."/>
            <person name="Schaap P."/>
        </authorList>
    </citation>
    <scope>NUCLEOTIDE SEQUENCE [LARGE SCALE GENOMIC DNA]</scope>
    <source>
        <strain evidence="1 2">TK</strain>
    </source>
</reference>
<dbReference type="Gene3D" id="3.80.10.10">
    <property type="entry name" value="Ribonuclease Inhibitor"/>
    <property type="match status" value="2"/>
</dbReference>
<gene>
    <name evidence="1" type="ORF">DLAC_09117</name>
</gene>
<dbReference type="OrthoDB" id="6105938at2759"/>
<dbReference type="GO" id="GO:0031146">
    <property type="term" value="P:SCF-dependent proteasomal ubiquitin-dependent protein catabolic process"/>
    <property type="evidence" value="ECO:0007669"/>
    <property type="project" value="TreeGrafter"/>
</dbReference>
<organism evidence="1 2">
    <name type="scientific">Tieghemostelium lacteum</name>
    <name type="common">Slime mold</name>
    <name type="synonym">Dictyostelium lacteum</name>
    <dbReference type="NCBI Taxonomy" id="361077"/>
    <lineage>
        <taxon>Eukaryota</taxon>
        <taxon>Amoebozoa</taxon>
        <taxon>Evosea</taxon>
        <taxon>Eumycetozoa</taxon>
        <taxon>Dictyostelia</taxon>
        <taxon>Dictyosteliales</taxon>
        <taxon>Raperosteliaceae</taxon>
        <taxon>Tieghemostelium</taxon>
    </lineage>
</organism>
<evidence type="ECO:0000313" key="2">
    <source>
        <dbReference type="Proteomes" id="UP000076078"/>
    </source>
</evidence>
<protein>
    <submittedName>
        <fullName evidence="1">Leucine-rich repeat-containing protein (LRR)</fullName>
    </submittedName>
</protein>
<dbReference type="GO" id="GO:0019005">
    <property type="term" value="C:SCF ubiquitin ligase complex"/>
    <property type="evidence" value="ECO:0007669"/>
    <property type="project" value="TreeGrafter"/>
</dbReference>
<name>A0A151Z966_TIELA</name>
<dbReference type="InterPro" id="IPR032675">
    <property type="entry name" value="LRR_dom_sf"/>
</dbReference>
<sequence length="412" mass="47324">MSQTDHSSLETPSVPVFKEKLSKYLFDLIVRHLNFHDFFRFGRIDKHHRQLFLKSNKWKIVDLSTYPREKMVDKVIYQFTSTLNYYSKEFSGVMPSAETLNLNGQFQLTESSLQYIANCILLNNLSSLSLITCTKIKNISSFFKTSQPRTTLTTLAIPTLSYHGIMELLPNLSSVTSLEVPGAIEKILFYRVLESAPNLKSITLKFRSSDNLFGPYILEKFMLFTGITSVYFSNMNMDNEDFLKIFISLNNLETVFVINNFSLTGTTVNTLLETSKSLNQLSIKYCRNVSHIYEISDSLTIFDGSHTRPCPDIQFKNIVNLSISNWKLTPEITSSIFEKEYNSLRYLDLTNCNLNDQLLLPILTGIGRKLIRIDLSTNEITNQSLPVILEHCKSLYKIDLLVSLYIIFYITP</sequence>
<dbReference type="AlphaFoldDB" id="A0A151Z966"/>